<name>A0A8S9YYV3_9TREM</name>
<sequence length="439" mass="48579">MHNAQTVSNGDVFATNFAVHEAYCIRNLTRCTTCNDIVLKKNWDEHLQKEHSLVKCEMCGNSLMKFDLPTHMDTCNYRPVTCHYCQIVIPTFSLCEHLEQCGCRTERCDRCKKYVMIRNLETHSCFFKPQPKSDEAFNKGDNIDSDFDLAIRLQCIELESEVPSTSLSEANSQSCATKDGINTGLFHAPIYAERPIRKTKSDELVPCPFCPGSYGVDQIATHQIACLSTISPTSLPNKSLGAQQRTQRVTVESQAKSSNAGKAELIPPLRLPKTTTSKSVASDVNDKPVTLVPIRPPCPTKSRRTTPSNCALPRVSASNVGRNTATDSSVSRTYELPPLRDPTTRKRREMVHNLTPVSSSQASTGVSRPFLDSRTTSDNFPPVRSTTRRASQNVRRGVCSSSSLTVKPRPCRQSLDNPSGESRSLANQFPGSGYRLGSR</sequence>
<evidence type="ECO:0000256" key="2">
    <source>
        <dbReference type="ARBA" id="ARBA00022771"/>
    </source>
</evidence>
<dbReference type="InterPro" id="IPR049439">
    <property type="entry name" value="TRAFD1-XIAF1_Znf"/>
</dbReference>
<evidence type="ECO:0000256" key="3">
    <source>
        <dbReference type="ARBA" id="ARBA00022833"/>
    </source>
</evidence>
<evidence type="ECO:0000313" key="7">
    <source>
        <dbReference type="Proteomes" id="UP000822476"/>
    </source>
</evidence>
<accession>A0A8S9YYV3</accession>
<feature type="domain" description="TRAFD1/XAF1 zinc finger" evidence="5">
    <location>
        <begin position="94"/>
        <end position="123"/>
    </location>
</feature>
<feature type="compositionally biased region" description="Polar residues" evidence="4">
    <location>
        <begin position="373"/>
        <end position="405"/>
    </location>
</feature>
<dbReference type="InterPro" id="IPR013083">
    <property type="entry name" value="Znf_RING/FYVE/PHD"/>
</dbReference>
<feature type="compositionally biased region" description="Polar residues" evidence="4">
    <location>
        <begin position="236"/>
        <end position="260"/>
    </location>
</feature>
<gene>
    <name evidence="6" type="ORF">EG68_02093</name>
</gene>
<organism evidence="6 7">
    <name type="scientific">Paragonimus skrjabini miyazakii</name>
    <dbReference type="NCBI Taxonomy" id="59628"/>
    <lineage>
        <taxon>Eukaryota</taxon>
        <taxon>Metazoa</taxon>
        <taxon>Spiralia</taxon>
        <taxon>Lophotrochozoa</taxon>
        <taxon>Platyhelminthes</taxon>
        <taxon>Trematoda</taxon>
        <taxon>Digenea</taxon>
        <taxon>Plagiorchiida</taxon>
        <taxon>Troglotremata</taxon>
        <taxon>Troglotrematidae</taxon>
        <taxon>Paragonimus</taxon>
    </lineage>
</organism>
<feature type="compositionally biased region" description="Polar residues" evidence="4">
    <location>
        <begin position="273"/>
        <end position="282"/>
    </location>
</feature>
<proteinExistence type="predicted"/>
<feature type="compositionally biased region" description="Polar residues" evidence="4">
    <location>
        <begin position="355"/>
        <end position="366"/>
    </location>
</feature>
<dbReference type="EMBL" id="JTDE01000805">
    <property type="protein sequence ID" value="KAF7260315.1"/>
    <property type="molecule type" value="Genomic_DNA"/>
</dbReference>
<reference evidence="6" key="1">
    <citation type="submission" date="2019-07" db="EMBL/GenBank/DDBJ databases">
        <title>Annotation for the trematode Paragonimus miyazaki's.</title>
        <authorList>
            <person name="Choi Y.-J."/>
        </authorList>
    </citation>
    <scope>NUCLEOTIDE SEQUENCE</scope>
    <source>
        <strain evidence="6">Japan</strain>
    </source>
</reference>
<keyword evidence="1" id="KW-0479">Metal-binding</keyword>
<dbReference type="PANTHER" id="PTHR16295">
    <property type="entry name" value="TRAF-TYPE ZINC FINGER PROTEIN-RELATED"/>
    <property type="match status" value="1"/>
</dbReference>
<feature type="compositionally biased region" description="Polar residues" evidence="4">
    <location>
        <begin position="414"/>
        <end position="430"/>
    </location>
</feature>
<dbReference type="OrthoDB" id="6253994at2759"/>
<evidence type="ECO:0000256" key="1">
    <source>
        <dbReference type="ARBA" id="ARBA00022723"/>
    </source>
</evidence>
<evidence type="ECO:0000259" key="5">
    <source>
        <dbReference type="Pfam" id="PF21366"/>
    </source>
</evidence>
<evidence type="ECO:0000313" key="6">
    <source>
        <dbReference type="EMBL" id="KAF7260315.1"/>
    </source>
</evidence>
<dbReference type="AlphaFoldDB" id="A0A8S9YYV3"/>
<protein>
    <recommendedName>
        <fullName evidence="5">TRAFD1/XAF1 zinc finger domain-containing protein</fullName>
    </recommendedName>
</protein>
<keyword evidence="7" id="KW-1185">Reference proteome</keyword>
<dbReference type="Gene3D" id="3.30.40.10">
    <property type="entry name" value="Zinc/RING finger domain, C3HC4 (zinc finger)"/>
    <property type="match status" value="2"/>
</dbReference>
<evidence type="ECO:0000256" key="4">
    <source>
        <dbReference type="SAM" id="MobiDB-lite"/>
    </source>
</evidence>
<dbReference type="Proteomes" id="UP000822476">
    <property type="component" value="Unassembled WGS sequence"/>
</dbReference>
<dbReference type="GO" id="GO:0005739">
    <property type="term" value="C:mitochondrion"/>
    <property type="evidence" value="ECO:0007669"/>
    <property type="project" value="TreeGrafter"/>
</dbReference>
<dbReference type="GO" id="GO:0008270">
    <property type="term" value="F:zinc ion binding"/>
    <property type="evidence" value="ECO:0007669"/>
    <property type="project" value="UniProtKB-KW"/>
</dbReference>
<feature type="region of interest" description="Disordered" evidence="4">
    <location>
        <begin position="236"/>
        <end position="439"/>
    </location>
</feature>
<feature type="compositionally biased region" description="Polar residues" evidence="4">
    <location>
        <begin position="316"/>
        <end position="332"/>
    </location>
</feature>
<dbReference type="Pfam" id="PF21366">
    <property type="entry name" value="TRAFD1-XIAF1_ZnF"/>
    <property type="match status" value="1"/>
</dbReference>
<dbReference type="PANTHER" id="PTHR16295:SF10">
    <property type="entry name" value="EXPRESSED PROTEIN"/>
    <property type="match status" value="1"/>
</dbReference>
<comment type="caution">
    <text evidence="6">The sequence shown here is derived from an EMBL/GenBank/DDBJ whole genome shotgun (WGS) entry which is preliminary data.</text>
</comment>
<keyword evidence="2" id="KW-0863">Zinc-finger</keyword>
<keyword evidence="3" id="KW-0862">Zinc</keyword>
<dbReference type="InterPro" id="IPR051986">
    <property type="entry name" value="Innate_Immune_Apopt_Reg"/>
</dbReference>